<dbReference type="InterPro" id="IPR050482">
    <property type="entry name" value="Sensor_HK_TwoCompSys"/>
</dbReference>
<evidence type="ECO:0000256" key="9">
    <source>
        <dbReference type="SAM" id="Phobius"/>
    </source>
</evidence>
<keyword evidence="7" id="KW-0067">ATP-binding</keyword>
<reference evidence="11 12" key="1">
    <citation type="submission" date="2020-04" db="EMBL/GenBank/DDBJ databases">
        <authorList>
            <person name="Klaysubun C."/>
            <person name="Duangmal K."/>
            <person name="Lipun K."/>
        </authorList>
    </citation>
    <scope>NUCLEOTIDE SEQUENCE [LARGE SCALE GENOMIC DNA]</scope>
    <source>
        <strain evidence="11 12">DSM 45300</strain>
    </source>
</reference>
<evidence type="ECO:0000256" key="6">
    <source>
        <dbReference type="ARBA" id="ARBA00022777"/>
    </source>
</evidence>
<feature type="transmembrane region" description="Helical" evidence="9">
    <location>
        <begin position="20"/>
        <end position="37"/>
    </location>
</feature>
<dbReference type="RefSeq" id="WP_169410270.1">
    <property type="nucleotide sequence ID" value="NZ_JAAXKZ010000008.1"/>
</dbReference>
<accession>A0A848DDV1</accession>
<keyword evidence="9" id="KW-0472">Membrane</keyword>
<evidence type="ECO:0000256" key="8">
    <source>
        <dbReference type="ARBA" id="ARBA00023012"/>
    </source>
</evidence>
<feature type="transmembrane region" description="Helical" evidence="9">
    <location>
        <begin position="100"/>
        <end position="119"/>
    </location>
</feature>
<feature type="domain" description="Signal transduction histidine kinase subgroup 3 dimerisation and phosphoacceptor" evidence="10">
    <location>
        <begin position="182"/>
        <end position="247"/>
    </location>
</feature>
<keyword evidence="3" id="KW-0597">Phosphoprotein</keyword>
<keyword evidence="6 11" id="KW-0418">Kinase</keyword>
<keyword evidence="9" id="KW-0812">Transmembrane</keyword>
<dbReference type="InterPro" id="IPR011712">
    <property type="entry name" value="Sig_transdc_His_kin_sub3_dim/P"/>
</dbReference>
<evidence type="ECO:0000256" key="5">
    <source>
        <dbReference type="ARBA" id="ARBA00022741"/>
    </source>
</evidence>
<dbReference type="EMBL" id="JAAXKZ010000008">
    <property type="protein sequence ID" value="NMH90779.1"/>
    <property type="molecule type" value="Genomic_DNA"/>
</dbReference>
<keyword evidence="8" id="KW-0902">Two-component regulatory system</keyword>
<comment type="caution">
    <text evidence="11">The sequence shown here is derived from an EMBL/GenBank/DDBJ whole genome shotgun (WGS) entry which is preliminary data.</text>
</comment>
<evidence type="ECO:0000256" key="4">
    <source>
        <dbReference type="ARBA" id="ARBA00022679"/>
    </source>
</evidence>
<gene>
    <name evidence="11" type="ORF">HF519_04110</name>
</gene>
<keyword evidence="9" id="KW-1133">Transmembrane helix</keyword>
<feature type="transmembrane region" description="Helical" evidence="9">
    <location>
        <begin position="66"/>
        <end position="93"/>
    </location>
</feature>
<comment type="catalytic activity">
    <reaction evidence="1">
        <text>ATP + protein L-histidine = ADP + protein N-phospho-L-histidine.</text>
        <dbReference type="EC" id="2.7.13.3"/>
    </reaction>
</comment>
<dbReference type="Proteomes" id="UP000586918">
    <property type="component" value="Unassembled WGS sequence"/>
</dbReference>
<organism evidence="11 12">
    <name type="scientific">Pseudonocardia bannensis</name>
    <dbReference type="NCBI Taxonomy" id="630973"/>
    <lineage>
        <taxon>Bacteria</taxon>
        <taxon>Bacillati</taxon>
        <taxon>Actinomycetota</taxon>
        <taxon>Actinomycetes</taxon>
        <taxon>Pseudonocardiales</taxon>
        <taxon>Pseudonocardiaceae</taxon>
        <taxon>Pseudonocardia</taxon>
    </lineage>
</organism>
<feature type="transmembrane region" description="Helical" evidence="9">
    <location>
        <begin position="125"/>
        <end position="152"/>
    </location>
</feature>
<dbReference type="InterPro" id="IPR036890">
    <property type="entry name" value="HATPase_C_sf"/>
</dbReference>
<name>A0A848DDV1_9PSEU</name>
<dbReference type="PANTHER" id="PTHR24421:SF10">
    <property type="entry name" value="NITRATE_NITRITE SENSOR PROTEIN NARQ"/>
    <property type="match status" value="1"/>
</dbReference>
<keyword evidence="4" id="KW-0808">Transferase</keyword>
<evidence type="ECO:0000256" key="2">
    <source>
        <dbReference type="ARBA" id="ARBA00012438"/>
    </source>
</evidence>
<dbReference type="Gene3D" id="3.30.565.10">
    <property type="entry name" value="Histidine kinase-like ATPase, C-terminal domain"/>
    <property type="match status" value="1"/>
</dbReference>
<protein>
    <recommendedName>
        <fullName evidence="2">histidine kinase</fullName>
        <ecNumber evidence="2">2.7.13.3</ecNumber>
    </recommendedName>
</protein>
<evidence type="ECO:0000256" key="7">
    <source>
        <dbReference type="ARBA" id="ARBA00022840"/>
    </source>
</evidence>
<keyword evidence="12" id="KW-1185">Reference proteome</keyword>
<dbReference type="AlphaFoldDB" id="A0A848DDV1"/>
<evidence type="ECO:0000313" key="12">
    <source>
        <dbReference type="Proteomes" id="UP000586918"/>
    </source>
</evidence>
<dbReference type="EC" id="2.7.13.3" evidence="2"/>
<dbReference type="SUPFAM" id="SSF55874">
    <property type="entry name" value="ATPase domain of HSP90 chaperone/DNA topoisomerase II/histidine kinase"/>
    <property type="match status" value="1"/>
</dbReference>
<dbReference type="GO" id="GO:0016020">
    <property type="term" value="C:membrane"/>
    <property type="evidence" value="ECO:0007669"/>
    <property type="project" value="InterPro"/>
</dbReference>
<evidence type="ECO:0000259" key="10">
    <source>
        <dbReference type="Pfam" id="PF07730"/>
    </source>
</evidence>
<dbReference type="GO" id="GO:0046983">
    <property type="term" value="F:protein dimerization activity"/>
    <property type="evidence" value="ECO:0007669"/>
    <property type="project" value="InterPro"/>
</dbReference>
<evidence type="ECO:0000256" key="1">
    <source>
        <dbReference type="ARBA" id="ARBA00000085"/>
    </source>
</evidence>
<keyword evidence="5" id="KW-0547">Nucleotide-binding</keyword>
<sequence length="391" mass="41326">MTPTPARRPWWSRHRERLTDTVLSGVLVLATVSLLLGAAPPAQMWRYALLTAAVAVAMWWRRRFPLGVAVGAVVAVALGASEFSVAAALFTLAIRRRDRVLALVAAASTAALTVAWVQVMRPPGVVSGLVGMTVTLGIFVGLPLAVGAYVGIRRDLVASLRERAERAEAEQQLRGEQARLSERSRIAREMHDVLAHRISLVALHAGGLEVNPSSPPEQVERTAGLIGDHARRALDDLRGVLGVLRADAGEDRADGADLIPQPTLSGVPRLVEASRQAGVPATLDVDLSAEPPDLVGRTVYRVVQEGLTNVHKHALGATVAVRVHGSPGEKLVVELRNARAVGSELGGRPVGGAGVGLLGLRERVHLIGGTFEAGEDVHGGFAVRACLPWPA</sequence>
<dbReference type="Gene3D" id="1.20.5.1930">
    <property type="match status" value="1"/>
</dbReference>
<dbReference type="Pfam" id="PF07730">
    <property type="entry name" value="HisKA_3"/>
    <property type="match status" value="1"/>
</dbReference>
<dbReference type="GO" id="GO:0005524">
    <property type="term" value="F:ATP binding"/>
    <property type="evidence" value="ECO:0007669"/>
    <property type="project" value="UniProtKB-KW"/>
</dbReference>
<evidence type="ECO:0000256" key="3">
    <source>
        <dbReference type="ARBA" id="ARBA00022553"/>
    </source>
</evidence>
<evidence type="ECO:0000313" key="11">
    <source>
        <dbReference type="EMBL" id="NMH90779.1"/>
    </source>
</evidence>
<dbReference type="PANTHER" id="PTHR24421">
    <property type="entry name" value="NITRATE/NITRITE SENSOR PROTEIN NARX-RELATED"/>
    <property type="match status" value="1"/>
</dbReference>
<dbReference type="GO" id="GO:0000155">
    <property type="term" value="F:phosphorelay sensor kinase activity"/>
    <property type="evidence" value="ECO:0007669"/>
    <property type="project" value="InterPro"/>
</dbReference>
<proteinExistence type="predicted"/>